<accession>A0ABR7CJL2</accession>
<dbReference type="RefSeq" id="WP_055205448.1">
    <property type="nucleotide sequence ID" value="NZ_JACOOK010000001.1"/>
</dbReference>
<feature type="domain" description="EamA" evidence="2">
    <location>
        <begin position="8"/>
        <end position="135"/>
    </location>
</feature>
<feature type="transmembrane region" description="Helical" evidence="1">
    <location>
        <begin position="182"/>
        <end position="202"/>
    </location>
</feature>
<keyword evidence="1" id="KW-1133">Transmembrane helix</keyword>
<dbReference type="InterPro" id="IPR037185">
    <property type="entry name" value="EmrE-like"/>
</dbReference>
<dbReference type="Proteomes" id="UP000636891">
    <property type="component" value="Unassembled WGS sequence"/>
</dbReference>
<evidence type="ECO:0000259" key="2">
    <source>
        <dbReference type="Pfam" id="PF00892"/>
    </source>
</evidence>
<feature type="transmembrane region" description="Helical" evidence="1">
    <location>
        <begin position="156"/>
        <end position="176"/>
    </location>
</feature>
<dbReference type="EMBL" id="JACOOK010000001">
    <property type="protein sequence ID" value="MBC5615777.1"/>
    <property type="molecule type" value="Genomic_DNA"/>
</dbReference>
<evidence type="ECO:0000313" key="4">
    <source>
        <dbReference type="Proteomes" id="UP000636891"/>
    </source>
</evidence>
<protein>
    <submittedName>
        <fullName evidence="3">EamA family transporter</fullName>
    </submittedName>
</protein>
<dbReference type="InterPro" id="IPR000620">
    <property type="entry name" value="EamA_dom"/>
</dbReference>
<comment type="caution">
    <text evidence="3">The sequence shown here is derived from an EMBL/GenBank/DDBJ whole genome shotgun (WGS) entry which is preliminary data.</text>
</comment>
<reference evidence="3 4" key="1">
    <citation type="submission" date="2020-08" db="EMBL/GenBank/DDBJ databases">
        <title>Genome public.</title>
        <authorList>
            <person name="Liu C."/>
            <person name="Sun Q."/>
        </authorList>
    </citation>
    <scope>NUCLEOTIDE SEQUENCE [LARGE SCALE GENOMIC DNA]</scope>
    <source>
        <strain evidence="3 4">New-7</strain>
    </source>
</reference>
<feature type="transmembrane region" description="Helical" evidence="1">
    <location>
        <begin position="271"/>
        <end position="287"/>
    </location>
</feature>
<sequence length="288" mass="31735">MALTAIAVLLRILSNPLANVFQKQLTERSEPPLKVNFITFLLLSAVCIVPATRIEWAALPKEFWVWCTVAGIFGATGNGFLVKALQGGDLSVLGPINSYKSVVGMIAGILLLGEIPGLWGVAGIALIVGGSYFVLDTLNEKFSPAILRRKDIRYRIWAMVLTAVEAVFIKKVILYASATTAFITWCWFGALFSLALALLAGRSQSPLRIRRKDFSRYVWLVLCIGTMQYTTNYVFDRMNVGYALALFQLSTIVSILLGYKIFREQAIGRKLLGAVIMIVGSVLIIFSK</sequence>
<gene>
    <name evidence="3" type="ORF">H8S08_01910</name>
</gene>
<dbReference type="Gene3D" id="1.10.3730.20">
    <property type="match status" value="1"/>
</dbReference>
<organism evidence="3 4">
    <name type="scientific">Alistipes hominis</name>
    <dbReference type="NCBI Taxonomy" id="2763015"/>
    <lineage>
        <taxon>Bacteria</taxon>
        <taxon>Pseudomonadati</taxon>
        <taxon>Bacteroidota</taxon>
        <taxon>Bacteroidia</taxon>
        <taxon>Bacteroidales</taxon>
        <taxon>Rikenellaceae</taxon>
        <taxon>Alistipes</taxon>
    </lineage>
</organism>
<dbReference type="Pfam" id="PF00892">
    <property type="entry name" value="EamA"/>
    <property type="match status" value="2"/>
</dbReference>
<name>A0ABR7CJL2_9BACT</name>
<feature type="transmembrane region" description="Helical" evidence="1">
    <location>
        <begin position="214"/>
        <end position="235"/>
    </location>
</feature>
<proteinExistence type="predicted"/>
<feature type="transmembrane region" description="Helical" evidence="1">
    <location>
        <begin position="63"/>
        <end position="82"/>
    </location>
</feature>
<dbReference type="SUPFAM" id="SSF103481">
    <property type="entry name" value="Multidrug resistance efflux transporter EmrE"/>
    <property type="match status" value="2"/>
</dbReference>
<evidence type="ECO:0000313" key="3">
    <source>
        <dbReference type="EMBL" id="MBC5615777.1"/>
    </source>
</evidence>
<feature type="transmembrane region" description="Helical" evidence="1">
    <location>
        <begin position="241"/>
        <end position="259"/>
    </location>
</feature>
<keyword evidence="1" id="KW-0472">Membrane</keyword>
<evidence type="ECO:0000256" key="1">
    <source>
        <dbReference type="SAM" id="Phobius"/>
    </source>
</evidence>
<dbReference type="PANTHER" id="PTHR22911">
    <property type="entry name" value="ACYL-MALONYL CONDENSING ENZYME-RELATED"/>
    <property type="match status" value="1"/>
</dbReference>
<feature type="transmembrane region" description="Helical" evidence="1">
    <location>
        <begin position="34"/>
        <end position="51"/>
    </location>
</feature>
<keyword evidence="1" id="KW-0812">Transmembrane</keyword>
<feature type="transmembrane region" description="Helical" evidence="1">
    <location>
        <begin position="102"/>
        <end position="135"/>
    </location>
</feature>
<keyword evidence="4" id="KW-1185">Reference proteome</keyword>
<dbReference type="PANTHER" id="PTHR22911:SF137">
    <property type="entry name" value="SOLUTE CARRIER FAMILY 35 MEMBER G2-RELATED"/>
    <property type="match status" value="1"/>
</dbReference>
<feature type="domain" description="EamA" evidence="2">
    <location>
        <begin position="157"/>
        <end position="285"/>
    </location>
</feature>